<gene>
    <name evidence="4" type="ORF">RV00_GL002879</name>
</gene>
<evidence type="ECO:0000256" key="2">
    <source>
        <dbReference type="PROSITE-ProRule" id="PRU00335"/>
    </source>
</evidence>
<proteinExistence type="predicted"/>
<protein>
    <recommendedName>
        <fullName evidence="3">HTH tetR-type domain-containing protein</fullName>
    </recommendedName>
</protein>
<evidence type="ECO:0000259" key="3">
    <source>
        <dbReference type="PROSITE" id="PS50977"/>
    </source>
</evidence>
<dbReference type="PANTHER" id="PTHR43479">
    <property type="entry name" value="ACREF/ENVCD OPERON REPRESSOR-RELATED"/>
    <property type="match status" value="1"/>
</dbReference>
<feature type="domain" description="HTH tetR-type" evidence="3">
    <location>
        <begin position="7"/>
        <end position="67"/>
    </location>
</feature>
<evidence type="ECO:0000313" key="5">
    <source>
        <dbReference type="Proteomes" id="UP000183700"/>
    </source>
</evidence>
<comment type="caution">
    <text evidence="4">The sequence shown here is derived from an EMBL/GenBank/DDBJ whole genome shotgun (WGS) entry which is preliminary data.</text>
</comment>
<dbReference type="InterPro" id="IPR009057">
    <property type="entry name" value="Homeodomain-like_sf"/>
</dbReference>
<dbReference type="Gene3D" id="1.10.357.10">
    <property type="entry name" value="Tetracycline Repressor, domain 2"/>
    <property type="match status" value="1"/>
</dbReference>
<dbReference type="PANTHER" id="PTHR43479:SF7">
    <property type="entry name" value="TETR-FAMILY TRANSCRIPTIONAL REGULATOR"/>
    <property type="match status" value="1"/>
</dbReference>
<keyword evidence="5" id="KW-1185">Reference proteome</keyword>
<keyword evidence="1 2" id="KW-0238">DNA-binding</keyword>
<reference evidence="4 5" key="1">
    <citation type="submission" date="2014-12" db="EMBL/GenBank/DDBJ databases">
        <title>Draft genome sequences of 29 type strains of Enterococci.</title>
        <authorList>
            <person name="Zhong Z."/>
            <person name="Sun Z."/>
            <person name="Liu W."/>
            <person name="Zhang W."/>
            <person name="Zhang H."/>
        </authorList>
    </citation>
    <scope>NUCLEOTIDE SEQUENCE [LARGE SCALE GENOMIC DNA]</scope>
    <source>
        <strain evidence="4 5">DSM 22802</strain>
    </source>
</reference>
<feature type="DNA-binding region" description="H-T-H motif" evidence="2">
    <location>
        <begin position="30"/>
        <end position="49"/>
    </location>
</feature>
<name>A0A1L8STI8_9ENTE</name>
<dbReference type="GO" id="GO:0003677">
    <property type="term" value="F:DNA binding"/>
    <property type="evidence" value="ECO:0007669"/>
    <property type="project" value="UniProtKB-UniRule"/>
</dbReference>
<organism evidence="4 5">
    <name type="scientific">Enterococcus devriesei</name>
    <dbReference type="NCBI Taxonomy" id="319970"/>
    <lineage>
        <taxon>Bacteria</taxon>
        <taxon>Bacillati</taxon>
        <taxon>Bacillota</taxon>
        <taxon>Bacilli</taxon>
        <taxon>Lactobacillales</taxon>
        <taxon>Enterococcaceae</taxon>
        <taxon>Enterococcus</taxon>
    </lineage>
</organism>
<evidence type="ECO:0000313" key="4">
    <source>
        <dbReference type="EMBL" id="OJG35325.1"/>
    </source>
</evidence>
<dbReference type="RefSeq" id="WP_071862661.1">
    <property type="nucleotide sequence ID" value="NZ_JBHLVS010000010.1"/>
</dbReference>
<dbReference type="OrthoDB" id="9810250at2"/>
<dbReference type="EMBL" id="JXKM01000007">
    <property type="protein sequence ID" value="OJG35325.1"/>
    <property type="molecule type" value="Genomic_DNA"/>
</dbReference>
<dbReference type="STRING" id="319970.RV00_GL002879"/>
<dbReference type="Proteomes" id="UP000183700">
    <property type="component" value="Unassembled WGS sequence"/>
</dbReference>
<accession>A0A1L8STI8</accession>
<evidence type="ECO:0000256" key="1">
    <source>
        <dbReference type="ARBA" id="ARBA00023125"/>
    </source>
</evidence>
<dbReference type="InterPro" id="IPR050624">
    <property type="entry name" value="HTH-type_Tx_Regulator"/>
</dbReference>
<dbReference type="InterPro" id="IPR001647">
    <property type="entry name" value="HTH_TetR"/>
</dbReference>
<dbReference type="SUPFAM" id="SSF46689">
    <property type="entry name" value="Homeodomain-like"/>
    <property type="match status" value="1"/>
</dbReference>
<sequence length="164" mass="19660">MGDLRFERTDEMLQIYFMKLLAEMPFEQISVSKLAKASKIDRTTFYAHYENTYQLAEQLIDQHIDFIERVLKESSAQQQYDSRFDSYDYFNAELMSYLLKNRLEIQHLRQLNFGLNSFNVKLRDLFATAYSRVFHLAKEEFSQYILTTLAMSNFDFILEKQRVP</sequence>
<dbReference type="PROSITE" id="PS50977">
    <property type="entry name" value="HTH_TETR_2"/>
    <property type="match status" value="1"/>
</dbReference>
<dbReference type="AlphaFoldDB" id="A0A1L8STI8"/>